<gene>
    <name evidence="1" type="ORF">C8R41DRAFT_724573</name>
</gene>
<name>A0ABQ8VR60_9AGAR</name>
<proteinExistence type="predicted"/>
<comment type="caution">
    <text evidence="1">The sequence shown here is derived from an EMBL/GenBank/DDBJ whole genome shotgun (WGS) entry which is preliminary data.</text>
</comment>
<feature type="non-terminal residue" evidence="1">
    <location>
        <position position="111"/>
    </location>
</feature>
<keyword evidence="2" id="KW-1185">Reference proteome</keyword>
<dbReference type="Proteomes" id="UP001150217">
    <property type="component" value="Unassembled WGS sequence"/>
</dbReference>
<evidence type="ECO:0000313" key="1">
    <source>
        <dbReference type="EMBL" id="KAJ4498876.1"/>
    </source>
</evidence>
<feature type="non-terminal residue" evidence="1">
    <location>
        <position position="1"/>
    </location>
</feature>
<sequence>QVKLCSAIGDMGFLSNHVRSVKPLRPGMYQMLQYVMVFLVYGRFATVHTKKKLQINAVEAVRLEDFSVEVCTSGPIWIFFSVRHSHFFHSIRVNLQEALKVTSGTGSEEHK</sequence>
<dbReference type="Gene3D" id="2.60.15.10">
    <property type="entry name" value="F0F1 ATP synthase delta/epsilon subunit, N-terminal"/>
    <property type="match status" value="1"/>
</dbReference>
<evidence type="ECO:0000313" key="2">
    <source>
        <dbReference type="Proteomes" id="UP001150217"/>
    </source>
</evidence>
<reference evidence="1" key="1">
    <citation type="submission" date="2022-08" db="EMBL/GenBank/DDBJ databases">
        <title>A Global Phylogenomic Analysis of the Shiitake Genus Lentinula.</title>
        <authorList>
            <consortium name="DOE Joint Genome Institute"/>
            <person name="Sierra-Patev S."/>
            <person name="Min B."/>
            <person name="Naranjo-Ortiz M."/>
            <person name="Looney B."/>
            <person name="Konkel Z."/>
            <person name="Slot J.C."/>
            <person name="Sakamoto Y."/>
            <person name="Steenwyk J.L."/>
            <person name="Rokas A."/>
            <person name="Carro J."/>
            <person name="Camarero S."/>
            <person name="Ferreira P."/>
            <person name="Molpeceres G."/>
            <person name="Ruiz-Duenas F.J."/>
            <person name="Serrano A."/>
            <person name="Henrissat B."/>
            <person name="Drula E."/>
            <person name="Hughes K.W."/>
            <person name="Mata J.L."/>
            <person name="Ishikawa N.K."/>
            <person name="Vargas-Isla R."/>
            <person name="Ushijima S."/>
            <person name="Smith C.A."/>
            <person name="Ahrendt S."/>
            <person name="Andreopoulos W."/>
            <person name="He G."/>
            <person name="Labutti K."/>
            <person name="Lipzen A."/>
            <person name="Ng V."/>
            <person name="Riley R."/>
            <person name="Sandor L."/>
            <person name="Barry K."/>
            <person name="Martinez A.T."/>
            <person name="Xiao Y."/>
            <person name="Gibbons J.G."/>
            <person name="Terashima K."/>
            <person name="Grigoriev I.V."/>
            <person name="Hibbett D.S."/>
        </authorList>
    </citation>
    <scope>NUCLEOTIDE SEQUENCE</scope>
    <source>
        <strain evidence="1">RHP3577 ss4</strain>
    </source>
</reference>
<protein>
    <submittedName>
        <fullName evidence="1">Uncharacterized protein</fullName>
    </submittedName>
</protein>
<dbReference type="EMBL" id="JANVFT010000013">
    <property type="protein sequence ID" value="KAJ4498876.1"/>
    <property type="molecule type" value="Genomic_DNA"/>
</dbReference>
<accession>A0ABQ8VR60</accession>
<organism evidence="1 2">
    <name type="scientific">Lentinula lateritia</name>
    <dbReference type="NCBI Taxonomy" id="40482"/>
    <lineage>
        <taxon>Eukaryota</taxon>
        <taxon>Fungi</taxon>
        <taxon>Dikarya</taxon>
        <taxon>Basidiomycota</taxon>
        <taxon>Agaricomycotina</taxon>
        <taxon>Agaricomycetes</taxon>
        <taxon>Agaricomycetidae</taxon>
        <taxon>Agaricales</taxon>
        <taxon>Marasmiineae</taxon>
        <taxon>Omphalotaceae</taxon>
        <taxon>Lentinula</taxon>
    </lineage>
</organism>
<dbReference type="InterPro" id="IPR036771">
    <property type="entry name" value="ATPsynth_dsu/esu_N"/>
</dbReference>